<gene>
    <name evidence="1" type="ORF">CSSPTR1EN2_LOCUS22812</name>
</gene>
<evidence type="ECO:0000313" key="1">
    <source>
        <dbReference type="EMBL" id="CAK9235629.1"/>
    </source>
</evidence>
<dbReference type="EMBL" id="OZ019900">
    <property type="protein sequence ID" value="CAK9235629.1"/>
    <property type="molecule type" value="Genomic_DNA"/>
</dbReference>
<accession>A0ABP0V4F0</accession>
<evidence type="ECO:0000313" key="2">
    <source>
        <dbReference type="Proteomes" id="UP001497512"/>
    </source>
</evidence>
<protein>
    <submittedName>
        <fullName evidence="1">Uncharacterized protein</fullName>
    </submittedName>
</protein>
<name>A0ABP0V4F0_9BRYO</name>
<organism evidence="1 2">
    <name type="scientific">Sphagnum troendelagicum</name>
    <dbReference type="NCBI Taxonomy" id="128251"/>
    <lineage>
        <taxon>Eukaryota</taxon>
        <taxon>Viridiplantae</taxon>
        <taxon>Streptophyta</taxon>
        <taxon>Embryophyta</taxon>
        <taxon>Bryophyta</taxon>
        <taxon>Sphagnophytina</taxon>
        <taxon>Sphagnopsida</taxon>
        <taxon>Sphagnales</taxon>
        <taxon>Sphagnaceae</taxon>
        <taxon>Sphagnum</taxon>
    </lineage>
</organism>
<reference evidence="1" key="1">
    <citation type="submission" date="2024-02" db="EMBL/GenBank/DDBJ databases">
        <authorList>
            <consortium name="ELIXIR-Norway"/>
            <consortium name="Elixir Norway"/>
        </authorList>
    </citation>
    <scope>NUCLEOTIDE SEQUENCE</scope>
</reference>
<dbReference type="Proteomes" id="UP001497512">
    <property type="component" value="Chromosome 8"/>
</dbReference>
<sequence>MHCTERWLYPLASSPSHSSLAFALPSSSSKHVLVSLEKCATDGMKQCCEGDAVNDATTGARNCNNNGEAPSQVHQQILTSSTGGRGSAAIQGGYGMERLRPGLRVKFVSNWTLKMKPVNHRRFSLRRSCYGLEVWLRKDLCFLQPWSMYHSV</sequence>
<keyword evidence="2" id="KW-1185">Reference proteome</keyword>
<proteinExistence type="predicted"/>